<feature type="coiled-coil region" evidence="3">
    <location>
        <begin position="39"/>
        <end position="66"/>
    </location>
</feature>
<comment type="similarity">
    <text evidence="1">Belongs to the prefoldin subunit alpha family.</text>
</comment>
<evidence type="ECO:0000256" key="2">
    <source>
        <dbReference type="ARBA" id="ARBA00023186"/>
    </source>
</evidence>
<dbReference type="STRING" id="1432141.A0A015ISL3"/>
<reference evidence="4 5" key="1">
    <citation type="submission" date="2014-02" db="EMBL/GenBank/DDBJ databases">
        <title>Single nucleus genome sequencing reveals high similarity among nuclei of an endomycorrhizal fungus.</title>
        <authorList>
            <person name="Lin K."/>
            <person name="Geurts R."/>
            <person name="Zhang Z."/>
            <person name="Limpens E."/>
            <person name="Saunders D.G."/>
            <person name="Mu D."/>
            <person name="Pang E."/>
            <person name="Cao H."/>
            <person name="Cha H."/>
            <person name="Lin T."/>
            <person name="Zhou Q."/>
            <person name="Shang Y."/>
            <person name="Li Y."/>
            <person name="Ivanov S."/>
            <person name="Sharma T."/>
            <person name="Velzen R.V."/>
            <person name="Ruijter N.D."/>
            <person name="Aanen D.K."/>
            <person name="Win J."/>
            <person name="Kamoun S."/>
            <person name="Bisseling T."/>
            <person name="Huang S."/>
        </authorList>
    </citation>
    <scope>NUCLEOTIDE SEQUENCE [LARGE SCALE GENOMIC DNA]</scope>
    <source>
        <strain evidence="5">DAOM197198w</strain>
    </source>
</reference>
<dbReference type="GO" id="GO:0051082">
    <property type="term" value="F:unfolded protein binding"/>
    <property type="evidence" value="ECO:0007669"/>
    <property type="project" value="InterPro"/>
</dbReference>
<sequence length="177" mass="19966">MGKFRPDKKPFKFSTIEEINMSASTSAKQPTIELSDLDITQLVEIKKQLEEELAHLTASYEKLKQAQTRFQDCIDSVKTIKEGKDILLVPLTQSLYVPGELVDTDKVMVDVGTGYYVEKNSVDAINFYSDKVEYVKKNVETLRQTILTKQSNLRSTIDIMQYKISQGAQGASSSQTK</sequence>
<organism evidence="4 5">
    <name type="scientific">Rhizophagus irregularis (strain DAOM 197198w)</name>
    <name type="common">Glomus intraradices</name>
    <dbReference type="NCBI Taxonomy" id="1432141"/>
    <lineage>
        <taxon>Eukaryota</taxon>
        <taxon>Fungi</taxon>
        <taxon>Fungi incertae sedis</taxon>
        <taxon>Mucoromycota</taxon>
        <taxon>Glomeromycotina</taxon>
        <taxon>Glomeromycetes</taxon>
        <taxon>Glomerales</taxon>
        <taxon>Glomeraceae</taxon>
        <taxon>Rhizophagus</taxon>
    </lineage>
</organism>
<dbReference type="GO" id="GO:1990115">
    <property type="term" value="P:RNA polymerase III assembly"/>
    <property type="evidence" value="ECO:0007669"/>
    <property type="project" value="TreeGrafter"/>
</dbReference>
<dbReference type="NCBIfam" id="TIGR00293">
    <property type="entry name" value="prefoldin subunit alpha"/>
    <property type="match status" value="1"/>
</dbReference>
<dbReference type="CDD" id="cd23157">
    <property type="entry name" value="Prefoldin_5"/>
    <property type="match status" value="1"/>
</dbReference>
<dbReference type="Gene3D" id="1.10.287.370">
    <property type="match status" value="1"/>
</dbReference>
<dbReference type="PANTHER" id="PTHR12674">
    <property type="entry name" value="PREFOLDIN SUBUNIT 5"/>
    <property type="match status" value="1"/>
</dbReference>
<dbReference type="InterPro" id="IPR009053">
    <property type="entry name" value="Prefoldin"/>
</dbReference>
<dbReference type="HOGENOM" id="CLU_091867_0_2_1"/>
<dbReference type="GO" id="GO:0016272">
    <property type="term" value="C:prefoldin complex"/>
    <property type="evidence" value="ECO:0007669"/>
    <property type="project" value="InterPro"/>
</dbReference>
<dbReference type="GO" id="GO:0006457">
    <property type="term" value="P:protein folding"/>
    <property type="evidence" value="ECO:0007669"/>
    <property type="project" value="InterPro"/>
</dbReference>
<dbReference type="Pfam" id="PF02996">
    <property type="entry name" value="Prefoldin"/>
    <property type="match status" value="1"/>
</dbReference>
<keyword evidence="5" id="KW-1185">Reference proteome</keyword>
<dbReference type="SUPFAM" id="SSF46579">
    <property type="entry name" value="Prefoldin"/>
    <property type="match status" value="1"/>
</dbReference>
<evidence type="ECO:0000256" key="1">
    <source>
        <dbReference type="ARBA" id="ARBA00010048"/>
    </source>
</evidence>
<dbReference type="FunFam" id="1.10.287.370:FF:000004">
    <property type="entry name" value="Probable prefoldin subunit 5"/>
    <property type="match status" value="1"/>
</dbReference>
<dbReference type="InterPro" id="IPR011599">
    <property type="entry name" value="PFD_alpha_archaea"/>
</dbReference>
<dbReference type="OMA" id="RNTEQGQ"/>
<evidence type="ECO:0000313" key="4">
    <source>
        <dbReference type="EMBL" id="EXX60187.1"/>
    </source>
</evidence>
<keyword evidence="2" id="KW-0143">Chaperone</keyword>
<dbReference type="InterPro" id="IPR004127">
    <property type="entry name" value="Prefoldin_subunit_alpha"/>
</dbReference>
<dbReference type="Proteomes" id="UP000022910">
    <property type="component" value="Unassembled WGS sequence"/>
</dbReference>
<dbReference type="GO" id="GO:1990113">
    <property type="term" value="P:RNA polymerase I assembly"/>
    <property type="evidence" value="ECO:0007669"/>
    <property type="project" value="TreeGrafter"/>
</dbReference>
<keyword evidence="3" id="KW-0175">Coiled coil</keyword>
<gene>
    <name evidence="4" type="ORF">RirG_182300</name>
</gene>
<dbReference type="GO" id="GO:0005737">
    <property type="term" value="C:cytoplasm"/>
    <property type="evidence" value="ECO:0007669"/>
    <property type="project" value="TreeGrafter"/>
</dbReference>
<comment type="caution">
    <text evidence="4">The sequence shown here is derived from an EMBL/GenBank/DDBJ whole genome shotgun (WGS) entry which is preliminary data.</text>
</comment>
<evidence type="ECO:0000313" key="5">
    <source>
        <dbReference type="Proteomes" id="UP000022910"/>
    </source>
</evidence>
<dbReference type="PANTHER" id="PTHR12674:SF2">
    <property type="entry name" value="PREFOLDIN SUBUNIT 5"/>
    <property type="match status" value="1"/>
</dbReference>
<dbReference type="EMBL" id="JEMT01026011">
    <property type="protein sequence ID" value="EXX60187.1"/>
    <property type="molecule type" value="Genomic_DNA"/>
</dbReference>
<name>A0A015ISL3_RHIIW</name>
<dbReference type="AlphaFoldDB" id="A0A015ISL3"/>
<proteinExistence type="inferred from homology"/>
<evidence type="ECO:0000256" key="3">
    <source>
        <dbReference type="SAM" id="Coils"/>
    </source>
</evidence>
<protein>
    <submittedName>
        <fullName evidence="4">Gim5p</fullName>
    </submittedName>
</protein>
<accession>A0A015ISL3</accession>
<dbReference type="GO" id="GO:1990114">
    <property type="term" value="P:RNA polymerase II core complex assembly"/>
    <property type="evidence" value="ECO:0007669"/>
    <property type="project" value="TreeGrafter"/>
</dbReference>
<dbReference type="OrthoDB" id="10267474at2759"/>